<organism evidence="11 12">
    <name type="scientific">Anaplasma platys</name>
    <dbReference type="NCBI Taxonomy" id="949"/>
    <lineage>
        <taxon>Bacteria</taxon>
        <taxon>Pseudomonadati</taxon>
        <taxon>Pseudomonadota</taxon>
        <taxon>Alphaproteobacteria</taxon>
        <taxon>Rickettsiales</taxon>
        <taxon>Anaplasmataceae</taxon>
        <taxon>Anaplasma</taxon>
    </lineage>
</organism>
<keyword evidence="5 8" id="KW-0808">Transferase</keyword>
<dbReference type="Gene3D" id="3.40.50.170">
    <property type="entry name" value="Formyl transferase, N-terminal domain"/>
    <property type="match status" value="1"/>
</dbReference>
<dbReference type="InterPro" id="IPR002376">
    <property type="entry name" value="Formyl_transf_N"/>
</dbReference>
<evidence type="ECO:0000256" key="2">
    <source>
        <dbReference type="ARBA" id="ARBA00010699"/>
    </source>
</evidence>
<evidence type="ECO:0000256" key="3">
    <source>
        <dbReference type="ARBA" id="ARBA00012261"/>
    </source>
</evidence>
<dbReference type="InterPro" id="IPR041711">
    <property type="entry name" value="Met-tRNA-FMT_N"/>
</dbReference>
<evidence type="ECO:0000256" key="8">
    <source>
        <dbReference type="HAMAP-Rule" id="MF_00182"/>
    </source>
</evidence>
<feature type="binding site" evidence="8">
    <location>
        <begin position="107"/>
        <end position="110"/>
    </location>
    <ligand>
        <name>(6S)-5,6,7,8-tetrahydrofolate</name>
        <dbReference type="ChEBI" id="CHEBI:57453"/>
    </ligand>
</feature>
<evidence type="ECO:0000313" key="12">
    <source>
        <dbReference type="Proteomes" id="UP000500930"/>
    </source>
</evidence>
<feature type="domain" description="Formyl transferase C-terminal" evidence="10">
    <location>
        <begin position="199"/>
        <end position="290"/>
    </location>
</feature>
<dbReference type="InterPro" id="IPR011034">
    <property type="entry name" value="Formyl_transferase-like_C_sf"/>
</dbReference>
<evidence type="ECO:0000256" key="4">
    <source>
        <dbReference type="ARBA" id="ARBA00016014"/>
    </source>
</evidence>
<evidence type="ECO:0000256" key="1">
    <source>
        <dbReference type="ARBA" id="ARBA00002606"/>
    </source>
</evidence>
<dbReference type="CDD" id="cd08646">
    <property type="entry name" value="FMT_core_Met-tRNA-FMT_N"/>
    <property type="match status" value="1"/>
</dbReference>
<evidence type="ECO:0000259" key="9">
    <source>
        <dbReference type="Pfam" id="PF00551"/>
    </source>
</evidence>
<feature type="domain" description="Formyl transferase N-terminal" evidence="9">
    <location>
        <begin position="13"/>
        <end position="178"/>
    </location>
</feature>
<dbReference type="Gene3D" id="3.10.25.10">
    <property type="entry name" value="Formyl transferase, C-terminal domain"/>
    <property type="match status" value="1"/>
</dbReference>
<dbReference type="NCBIfam" id="TIGR00460">
    <property type="entry name" value="fmt"/>
    <property type="match status" value="1"/>
</dbReference>
<dbReference type="KEGG" id="aplt:ANPL_03485"/>
<dbReference type="SUPFAM" id="SSF53328">
    <property type="entry name" value="Formyltransferase"/>
    <property type="match status" value="1"/>
</dbReference>
<dbReference type="EC" id="2.1.2.9" evidence="3 8"/>
<comment type="similarity">
    <text evidence="2 8">Belongs to the Fmt family.</text>
</comment>
<keyword evidence="12" id="KW-1185">Reference proteome</keyword>
<keyword evidence="6 8" id="KW-0648">Protein biosynthesis</keyword>
<reference evidence="11 12" key="1">
    <citation type="journal article" date="2020" name="Pathogens">
        <title>First Whole Genome Sequence of Anaplasma platys, an Obligate Intracellular Rickettsial Pathogen of Dogs.</title>
        <authorList>
            <person name="Llanes A."/>
            <person name="Rajeev S."/>
        </authorList>
    </citation>
    <scope>NUCLEOTIDE SEQUENCE [LARGE SCALE GENOMIC DNA]</scope>
    <source>
        <strain evidence="11 12">S3</strain>
    </source>
</reference>
<dbReference type="HAMAP" id="MF_00182">
    <property type="entry name" value="Formyl_trans"/>
    <property type="match status" value="1"/>
</dbReference>
<proteinExistence type="inferred from homology"/>
<evidence type="ECO:0000256" key="6">
    <source>
        <dbReference type="ARBA" id="ARBA00022917"/>
    </source>
</evidence>
<evidence type="ECO:0000256" key="7">
    <source>
        <dbReference type="ARBA" id="ARBA00048558"/>
    </source>
</evidence>
<dbReference type="InterPro" id="IPR005794">
    <property type="entry name" value="Fmt"/>
</dbReference>
<comment type="function">
    <text evidence="1 8">Attaches a formyl group to the free amino group of methionyl-tRNA(fMet). The formyl group appears to play a dual role in the initiator identity of N-formylmethionyl-tRNA by promoting its recognition by IF2 and preventing the misappropriation of this tRNA by the elongation apparatus.</text>
</comment>
<evidence type="ECO:0000256" key="5">
    <source>
        <dbReference type="ARBA" id="ARBA00022679"/>
    </source>
</evidence>
<evidence type="ECO:0000313" key="11">
    <source>
        <dbReference type="EMBL" id="QJC27755.1"/>
    </source>
</evidence>
<dbReference type="InterPro" id="IPR005793">
    <property type="entry name" value="Formyl_trans_C"/>
</dbReference>
<sequence>MFMGSSKFSIPALLGLHGSGIHDVVAVYTKQPKPKGRGYLLAKTSVHELAEKVGIAVRYPASLTAEGEEAVIREISPDVIVVSSYGLKLPEWTLATPRFGCVNIHPSLLPRWRGAAPVQSAIMAGDAVTGVSIMKMNNLMDAGDVYLQERTEIGDKENINDLSARLAEMGTRLLLEVLGNIANITPRPQDEGQVTFANKPTEFRVNFNESAQDICRKIRALYPKVFFMLDGKRVRLLEAGCYESAESGRVGSVVGNDMRIQCGFGTILAPKVVQPESRTPCDIKSFLSRFKGKAIPTVT</sequence>
<dbReference type="InterPro" id="IPR044135">
    <property type="entry name" value="Met-tRNA-FMT_C"/>
</dbReference>
<evidence type="ECO:0000259" key="10">
    <source>
        <dbReference type="Pfam" id="PF02911"/>
    </source>
</evidence>
<name>A0A858PYT1_9RICK</name>
<accession>A0A858PYT1</accession>
<dbReference type="InterPro" id="IPR037022">
    <property type="entry name" value="Formyl_trans_C_sf"/>
</dbReference>
<dbReference type="PANTHER" id="PTHR11138">
    <property type="entry name" value="METHIONYL-TRNA FORMYLTRANSFERASE"/>
    <property type="match status" value="1"/>
</dbReference>
<dbReference type="GO" id="GO:0004479">
    <property type="term" value="F:methionyl-tRNA formyltransferase activity"/>
    <property type="evidence" value="ECO:0007669"/>
    <property type="project" value="UniProtKB-UniRule"/>
</dbReference>
<gene>
    <name evidence="8" type="primary">fmt</name>
    <name evidence="11" type="ORF">ANPL_03485</name>
</gene>
<dbReference type="EMBL" id="CP046391">
    <property type="protein sequence ID" value="QJC27755.1"/>
    <property type="molecule type" value="Genomic_DNA"/>
</dbReference>
<dbReference type="PANTHER" id="PTHR11138:SF5">
    <property type="entry name" value="METHIONYL-TRNA FORMYLTRANSFERASE, MITOCHONDRIAL"/>
    <property type="match status" value="1"/>
</dbReference>
<dbReference type="SUPFAM" id="SSF50486">
    <property type="entry name" value="FMT C-terminal domain-like"/>
    <property type="match status" value="1"/>
</dbReference>
<dbReference type="CDD" id="cd08704">
    <property type="entry name" value="Met_tRNA_FMT_C"/>
    <property type="match status" value="1"/>
</dbReference>
<dbReference type="Pfam" id="PF02911">
    <property type="entry name" value="Formyl_trans_C"/>
    <property type="match status" value="1"/>
</dbReference>
<protein>
    <recommendedName>
        <fullName evidence="4 8">Methionyl-tRNA formyltransferase</fullName>
        <ecNumber evidence="3 8">2.1.2.9</ecNumber>
    </recommendedName>
</protein>
<dbReference type="InterPro" id="IPR036477">
    <property type="entry name" value="Formyl_transf_N_sf"/>
</dbReference>
<comment type="catalytic activity">
    <reaction evidence="7 8">
        <text>L-methionyl-tRNA(fMet) + (6R)-10-formyltetrahydrofolate = N-formyl-L-methionyl-tRNA(fMet) + (6S)-5,6,7,8-tetrahydrofolate + H(+)</text>
        <dbReference type="Rhea" id="RHEA:24380"/>
        <dbReference type="Rhea" id="RHEA-COMP:9952"/>
        <dbReference type="Rhea" id="RHEA-COMP:9953"/>
        <dbReference type="ChEBI" id="CHEBI:15378"/>
        <dbReference type="ChEBI" id="CHEBI:57453"/>
        <dbReference type="ChEBI" id="CHEBI:78530"/>
        <dbReference type="ChEBI" id="CHEBI:78844"/>
        <dbReference type="ChEBI" id="CHEBI:195366"/>
        <dbReference type="EC" id="2.1.2.9"/>
    </reaction>
</comment>
<dbReference type="Proteomes" id="UP000500930">
    <property type="component" value="Chromosome"/>
</dbReference>
<dbReference type="Pfam" id="PF00551">
    <property type="entry name" value="Formyl_trans_N"/>
    <property type="match status" value="1"/>
</dbReference>
<dbReference type="AlphaFoldDB" id="A0A858PYT1"/>